<evidence type="ECO:0000256" key="6">
    <source>
        <dbReference type="ARBA" id="ARBA00023136"/>
    </source>
</evidence>
<evidence type="ECO:0008006" key="11">
    <source>
        <dbReference type="Google" id="ProtNLM"/>
    </source>
</evidence>
<keyword evidence="7" id="KW-0653">Protein transport</keyword>
<organism evidence="9 10">
    <name type="scientific">Henriciella pelagia</name>
    <dbReference type="NCBI Taxonomy" id="1977912"/>
    <lineage>
        <taxon>Bacteria</taxon>
        <taxon>Pseudomonadati</taxon>
        <taxon>Pseudomonadota</taxon>
        <taxon>Alphaproteobacteria</taxon>
        <taxon>Hyphomonadales</taxon>
        <taxon>Hyphomonadaceae</taxon>
        <taxon>Henriciella</taxon>
    </lineage>
</organism>
<gene>
    <name evidence="9" type="ORF">GCM10011503_30720</name>
</gene>
<evidence type="ECO:0000256" key="1">
    <source>
        <dbReference type="ARBA" id="ARBA00004162"/>
    </source>
</evidence>
<protein>
    <recommendedName>
        <fullName evidence="11">Biopolymer transporter ExbD</fullName>
    </recommendedName>
</protein>
<name>A0ABQ1K0F6_9PROT</name>
<proteinExistence type="inferred from homology"/>
<evidence type="ECO:0000256" key="2">
    <source>
        <dbReference type="ARBA" id="ARBA00005811"/>
    </source>
</evidence>
<accession>A0ABQ1K0F6</accession>
<evidence type="ECO:0000256" key="8">
    <source>
        <dbReference type="SAM" id="Phobius"/>
    </source>
</evidence>
<keyword evidence="3" id="KW-1003">Cell membrane</keyword>
<reference evidence="10" key="1">
    <citation type="journal article" date="2019" name="Int. J. Syst. Evol. Microbiol.">
        <title>The Global Catalogue of Microorganisms (GCM) 10K type strain sequencing project: providing services to taxonomists for standard genome sequencing and annotation.</title>
        <authorList>
            <consortium name="The Broad Institute Genomics Platform"/>
            <consortium name="The Broad Institute Genome Sequencing Center for Infectious Disease"/>
            <person name="Wu L."/>
            <person name="Ma J."/>
        </authorList>
    </citation>
    <scope>NUCLEOTIDE SEQUENCE [LARGE SCALE GENOMIC DNA]</scope>
    <source>
        <strain evidence="10">CGMCC 1.15928</strain>
    </source>
</reference>
<evidence type="ECO:0000256" key="4">
    <source>
        <dbReference type="ARBA" id="ARBA00022692"/>
    </source>
</evidence>
<dbReference type="Pfam" id="PF02472">
    <property type="entry name" value="ExbD"/>
    <property type="match status" value="1"/>
</dbReference>
<evidence type="ECO:0000256" key="7">
    <source>
        <dbReference type="RuleBase" id="RU003879"/>
    </source>
</evidence>
<evidence type="ECO:0000256" key="5">
    <source>
        <dbReference type="ARBA" id="ARBA00022989"/>
    </source>
</evidence>
<evidence type="ECO:0000313" key="9">
    <source>
        <dbReference type="EMBL" id="GGB79829.1"/>
    </source>
</evidence>
<comment type="caution">
    <text evidence="9">The sequence shown here is derived from an EMBL/GenBank/DDBJ whole genome shotgun (WGS) entry which is preliminary data.</text>
</comment>
<keyword evidence="7" id="KW-0813">Transport</keyword>
<feature type="transmembrane region" description="Helical" evidence="8">
    <location>
        <begin position="12"/>
        <end position="33"/>
    </location>
</feature>
<evidence type="ECO:0000313" key="10">
    <source>
        <dbReference type="Proteomes" id="UP000628854"/>
    </source>
</evidence>
<keyword evidence="4 7" id="KW-0812">Transmembrane</keyword>
<evidence type="ECO:0000256" key="3">
    <source>
        <dbReference type="ARBA" id="ARBA00022475"/>
    </source>
</evidence>
<dbReference type="Proteomes" id="UP000628854">
    <property type="component" value="Unassembled WGS sequence"/>
</dbReference>
<comment type="similarity">
    <text evidence="2 7">Belongs to the ExbD/TolR family.</text>
</comment>
<keyword evidence="5 8" id="KW-1133">Transmembrane helix</keyword>
<dbReference type="RefSeq" id="WP_084394415.1">
    <property type="nucleotide sequence ID" value="NZ_BMKF01000003.1"/>
</dbReference>
<sequence length="127" mass="13500">MRKLKRANKAEPTTALINIVFLILIFFMVTGTLDRQQSGDLEFVQSDGLECCVPPDAVVIDAAGVLLLHGDPVADVSERMADMKSEDGTIRLLPSKDLPAAELLGLISHLKTAGAGQIVIVTEDASG</sequence>
<dbReference type="EMBL" id="BMKF01000003">
    <property type="protein sequence ID" value="GGB79829.1"/>
    <property type="molecule type" value="Genomic_DNA"/>
</dbReference>
<keyword evidence="6 8" id="KW-0472">Membrane</keyword>
<dbReference type="InterPro" id="IPR003400">
    <property type="entry name" value="ExbD"/>
</dbReference>
<keyword evidence="10" id="KW-1185">Reference proteome</keyword>
<comment type="subcellular location">
    <subcellularLocation>
        <location evidence="1">Cell membrane</location>
        <topology evidence="1">Single-pass membrane protein</topology>
    </subcellularLocation>
    <subcellularLocation>
        <location evidence="7">Cell membrane</location>
        <topology evidence="7">Single-pass type II membrane protein</topology>
    </subcellularLocation>
</comment>